<dbReference type="EMBL" id="UGTP01000001">
    <property type="protein sequence ID" value="SUC11325.1"/>
    <property type="molecule type" value="Genomic_DNA"/>
</dbReference>
<dbReference type="Proteomes" id="UP000254235">
    <property type="component" value="Unassembled WGS sequence"/>
</dbReference>
<accession>A0A379EY92</accession>
<keyword evidence="1" id="KW-0472">Membrane</keyword>
<name>A0A379EY92_9BACT</name>
<sequence length="54" mass="6314">MGYLCNILQSAHIQYKIDVRAIQKIYTSVSYAIFLQNCSILLIVFLNDNRHLVR</sequence>
<keyword evidence="1" id="KW-1133">Transmembrane helix</keyword>
<keyword evidence="1" id="KW-0812">Transmembrane</keyword>
<evidence type="ECO:0000313" key="2">
    <source>
        <dbReference type="EMBL" id="SUC11325.1"/>
    </source>
</evidence>
<feature type="transmembrane region" description="Helical" evidence="1">
    <location>
        <begin position="25"/>
        <end position="46"/>
    </location>
</feature>
<organism evidence="2 3">
    <name type="scientific">Prevotella pallens</name>
    <dbReference type="NCBI Taxonomy" id="60133"/>
    <lineage>
        <taxon>Bacteria</taxon>
        <taxon>Pseudomonadati</taxon>
        <taxon>Bacteroidota</taxon>
        <taxon>Bacteroidia</taxon>
        <taxon>Bacteroidales</taxon>
        <taxon>Prevotellaceae</taxon>
        <taxon>Prevotella</taxon>
    </lineage>
</organism>
<proteinExistence type="predicted"/>
<gene>
    <name evidence="2" type="ORF">NCTC13043_00168</name>
</gene>
<reference evidence="2 3" key="1">
    <citation type="submission" date="2018-06" db="EMBL/GenBank/DDBJ databases">
        <authorList>
            <consortium name="Pathogen Informatics"/>
            <person name="Doyle S."/>
        </authorList>
    </citation>
    <scope>NUCLEOTIDE SEQUENCE [LARGE SCALE GENOMIC DNA]</scope>
    <source>
        <strain evidence="2 3">NCTC13043</strain>
    </source>
</reference>
<protein>
    <submittedName>
        <fullName evidence="2">Uncharacterized protein</fullName>
    </submittedName>
</protein>
<evidence type="ECO:0000256" key="1">
    <source>
        <dbReference type="SAM" id="Phobius"/>
    </source>
</evidence>
<evidence type="ECO:0000313" key="3">
    <source>
        <dbReference type="Proteomes" id="UP000254235"/>
    </source>
</evidence>
<dbReference type="AlphaFoldDB" id="A0A379EY92"/>